<evidence type="ECO:0000256" key="1">
    <source>
        <dbReference type="ARBA" id="ARBA00005791"/>
    </source>
</evidence>
<dbReference type="PANTHER" id="PTHR13887">
    <property type="entry name" value="GLUTATHIONE S-TRANSFERASE KAPPA"/>
    <property type="match status" value="1"/>
</dbReference>
<feature type="compositionally biased region" description="Basic and acidic residues" evidence="6">
    <location>
        <begin position="11"/>
        <end position="26"/>
    </location>
</feature>
<evidence type="ECO:0000256" key="7">
    <source>
        <dbReference type="SAM" id="Phobius"/>
    </source>
</evidence>
<feature type="transmembrane region" description="Helical" evidence="7">
    <location>
        <begin position="33"/>
        <end position="53"/>
    </location>
</feature>
<dbReference type="Gene3D" id="3.40.30.10">
    <property type="entry name" value="Glutaredoxin"/>
    <property type="match status" value="1"/>
</dbReference>
<sequence>MSAKNSGGKRAARERMAEQREHQRAAEKRRRTVLAVLSVLGVLVVAGGIAVLVNNNGDEGSESDGPLVYPKHTAGKDRLAIIDGRSAAPVTLTVYEDFRCPACQAFEKTYSKTIHELVDSGQLKAEYRLVTLIDNNLKGHGSLNAANAAACSAGSDDFRAYHDVLYANQPPESTDDYGDKDKLKELAKKVPGLDTKDFADCVDDGRYNPWVVKSDKAFMTSGHDSTPTVLLDGKSIFGQGLDLTPEKLKQQVAAAAKG</sequence>
<evidence type="ECO:0000256" key="5">
    <source>
        <dbReference type="ARBA" id="ARBA00023284"/>
    </source>
</evidence>
<evidence type="ECO:0000313" key="10">
    <source>
        <dbReference type="Proteomes" id="UP001596413"/>
    </source>
</evidence>
<feature type="domain" description="Thioredoxin-like fold" evidence="8">
    <location>
        <begin position="83"/>
        <end position="251"/>
    </location>
</feature>
<dbReference type="SUPFAM" id="SSF52833">
    <property type="entry name" value="Thioredoxin-like"/>
    <property type="match status" value="1"/>
</dbReference>
<feature type="region of interest" description="Disordered" evidence="6">
    <location>
        <begin position="1"/>
        <end position="27"/>
    </location>
</feature>
<evidence type="ECO:0000259" key="8">
    <source>
        <dbReference type="Pfam" id="PF13462"/>
    </source>
</evidence>
<evidence type="ECO:0000313" key="9">
    <source>
        <dbReference type="EMBL" id="MFC7216654.1"/>
    </source>
</evidence>
<dbReference type="Pfam" id="PF13462">
    <property type="entry name" value="Thioredoxin_4"/>
    <property type="match status" value="1"/>
</dbReference>
<keyword evidence="10" id="KW-1185">Reference proteome</keyword>
<dbReference type="CDD" id="cd02972">
    <property type="entry name" value="DsbA_family"/>
    <property type="match status" value="1"/>
</dbReference>
<dbReference type="EMBL" id="JBHSZO010000001">
    <property type="protein sequence ID" value="MFC7216654.1"/>
    <property type="molecule type" value="Genomic_DNA"/>
</dbReference>
<comment type="similarity">
    <text evidence="1">Belongs to the thioredoxin family. DsbA subfamily.</text>
</comment>
<gene>
    <name evidence="9" type="ORF">ACFQLX_00485</name>
</gene>
<evidence type="ECO:0000256" key="2">
    <source>
        <dbReference type="ARBA" id="ARBA00022729"/>
    </source>
</evidence>
<accession>A0ABW2G7C2</accession>
<dbReference type="InterPro" id="IPR036249">
    <property type="entry name" value="Thioredoxin-like_sf"/>
</dbReference>
<dbReference type="Proteomes" id="UP001596413">
    <property type="component" value="Unassembled WGS sequence"/>
</dbReference>
<dbReference type="InterPro" id="IPR012336">
    <property type="entry name" value="Thioredoxin-like_fold"/>
</dbReference>
<protein>
    <submittedName>
        <fullName evidence="9">DsbA family protein</fullName>
    </submittedName>
</protein>
<evidence type="ECO:0000256" key="4">
    <source>
        <dbReference type="ARBA" id="ARBA00023157"/>
    </source>
</evidence>
<keyword evidence="7" id="KW-0472">Membrane</keyword>
<proteinExistence type="inferred from homology"/>
<name>A0ABW2G7C2_9ACTN</name>
<keyword evidence="7" id="KW-1133">Transmembrane helix</keyword>
<reference evidence="10" key="1">
    <citation type="journal article" date="2019" name="Int. J. Syst. Evol. Microbiol.">
        <title>The Global Catalogue of Microorganisms (GCM) 10K type strain sequencing project: providing services to taxonomists for standard genome sequencing and annotation.</title>
        <authorList>
            <consortium name="The Broad Institute Genomics Platform"/>
            <consortium name="The Broad Institute Genome Sequencing Center for Infectious Disease"/>
            <person name="Wu L."/>
            <person name="Ma J."/>
        </authorList>
    </citation>
    <scope>NUCLEOTIDE SEQUENCE [LARGE SCALE GENOMIC DNA]</scope>
    <source>
        <strain evidence="10">CGMCC 1.13681</strain>
    </source>
</reference>
<evidence type="ECO:0000256" key="6">
    <source>
        <dbReference type="SAM" id="MobiDB-lite"/>
    </source>
</evidence>
<dbReference type="PANTHER" id="PTHR13887:SF14">
    <property type="entry name" value="DISULFIDE BOND FORMATION PROTEIN D"/>
    <property type="match status" value="1"/>
</dbReference>
<keyword evidence="2" id="KW-0732">Signal</keyword>
<keyword evidence="3" id="KW-0560">Oxidoreductase</keyword>
<evidence type="ECO:0000256" key="3">
    <source>
        <dbReference type="ARBA" id="ARBA00023002"/>
    </source>
</evidence>
<keyword evidence="5" id="KW-0676">Redox-active center</keyword>
<comment type="caution">
    <text evidence="9">The sequence shown here is derived from an EMBL/GenBank/DDBJ whole genome shotgun (WGS) entry which is preliminary data.</text>
</comment>
<dbReference type="RefSeq" id="WP_386410331.1">
    <property type="nucleotide sequence ID" value="NZ_JBHSZO010000001.1"/>
</dbReference>
<keyword evidence="4" id="KW-1015">Disulfide bond</keyword>
<organism evidence="9 10">
    <name type="scientific">Streptomyces polyrhachis</name>
    <dbReference type="NCBI Taxonomy" id="1282885"/>
    <lineage>
        <taxon>Bacteria</taxon>
        <taxon>Bacillati</taxon>
        <taxon>Actinomycetota</taxon>
        <taxon>Actinomycetes</taxon>
        <taxon>Kitasatosporales</taxon>
        <taxon>Streptomycetaceae</taxon>
        <taxon>Streptomyces</taxon>
    </lineage>
</organism>
<keyword evidence="7" id="KW-0812">Transmembrane</keyword>